<reference evidence="17" key="4">
    <citation type="journal article" date="2015" name="G3 (Bethesda)">
        <title>Genome sequences of three phytopathogenic species of the Magnaporthaceae family of fungi.</title>
        <authorList>
            <person name="Okagaki L.H."/>
            <person name="Nunes C.C."/>
            <person name="Sailsbery J."/>
            <person name="Clay B."/>
            <person name="Brown D."/>
            <person name="John T."/>
            <person name="Oh Y."/>
            <person name="Young N."/>
            <person name="Fitzgerald M."/>
            <person name="Haas B.J."/>
            <person name="Zeng Q."/>
            <person name="Young S."/>
            <person name="Adiconis X."/>
            <person name="Fan L."/>
            <person name="Levin J.Z."/>
            <person name="Mitchell T.K."/>
            <person name="Okubara P.A."/>
            <person name="Farman M.L."/>
            <person name="Kohn L.M."/>
            <person name="Birren B."/>
            <person name="Ma L.-J."/>
            <person name="Dean R.A."/>
        </authorList>
    </citation>
    <scope>NUCLEOTIDE SEQUENCE</scope>
    <source>
        <strain evidence="17">R3-111a-1</strain>
    </source>
</reference>
<reference evidence="18" key="1">
    <citation type="submission" date="2010-07" db="EMBL/GenBank/DDBJ databases">
        <title>The genome sequence of Gaeumannomyces graminis var. tritici strain R3-111a-1.</title>
        <authorList>
            <consortium name="The Broad Institute Genome Sequencing Platform"/>
            <person name="Ma L.-J."/>
            <person name="Dead R."/>
            <person name="Young S."/>
            <person name="Zeng Q."/>
            <person name="Koehrsen M."/>
            <person name="Alvarado L."/>
            <person name="Berlin A."/>
            <person name="Chapman S.B."/>
            <person name="Chen Z."/>
            <person name="Freedman E."/>
            <person name="Gellesch M."/>
            <person name="Goldberg J."/>
            <person name="Griggs A."/>
            <person name="Gujja S."/>
            <person name="Heilman E.R."/>
            <person name="Heiman D."/>
            <person name="Hepburn T."/>
            <person name="Howarth C."/>
            <person name="Jen D."/>
            <person name="Larson L."/>
            <person name="Mehta T."/>
            <person name="Neiman D."/>
            <person name="Pearson M."/>
            <person name="Roberts A."/>
            <person name="Saif S."/>
            <person name="Shea T."/>
            <person name="Shenoy N."/>
            <person name="Sisk P."/>
            <person name="Stolte C."/>
            <person name="Sykes S."/>
            <person name="Walk T."/>
            <person name="White J."/>
            <person name="Yandava C."/>
            <person name="Haas B."/>
            <person name="Nusbaum C."/>
            <person name="Birren B."/>
        </authorList>
    </citation>
    <scope>NUCLEOTIDE SEQUENCE [LARGE SCALE GENOMIC DNA]</scope>
    <source>
        <strain evidence="18">R3-111a-1</strain>
    </source>
</reference>
<dbReference type="GeneID" id="20347358"/>
<dbReference type="RefSeq" id="XP_009222986.1">
    <property type="nucleotide sequence ID" value="XM_009224722.1"/>
</dbReference>
<reference evidence="17" key="5">
    <citation type="submission" date="2018-04" db="UniProtKB">
        <authorList>
            <consortium name="EnsemblFungi"/>
        </authorList>
    </citation>
    <scope>IDENTIFICATION</scope>
    <source>
        <strain evidence="17">R3-111a-1</strain>
    </source>
</reference>
<evidence type="ECO:0000256" key="7">
    <source>
        <dbReference type="ARBA" id="ARBA00022840"/>
    </source>
</evidence>
<dbReference type="VEuPathDB" id="FungiDB:GGTG_06900"/>
<dbReference type="GO" id="GO:0016887">
    <property type="term" value="F:ATP hydrolysis activity"/>
    <property type="evidence" value="ECO:0007669"/>
    <property type="project" value="InterPro"/>
</dbReference>
<keyword evidence="8" id="KW-1133">Transmembrane helix</keyword>
<dbReference type="GO" id="GO:0005524">
    <property type="term" value="F:ATP binding"/>
    <property type="evidence" value="ECO:0007669"/>
    <property type="project" value="UniProtKB-KW"/>
</dbReference>
<evidence type="ECO:0000259" key="15">
    <source>
        <dbReference type="SMART" id="SM01024"/>
    </source>
</evidence>
<dbReference type="Gene3D" id="3.40.50.300">
    <property type="entry name" value="P-loop containing nucleotide triphosphate hydrolases"/>
    <property type="match status" value="1"/>
</dbReference>
<evidence type="ECO:0000256" key="1">
    <source>
        <dbReference type="ARBA" id="ARBA00004434"/>
    </source>
</evidence>
<dbReference type="Proteomes" id="UP000006039">
    <property type="component" value="Unassembled WGS sequence"/>
</dbReference>
<sequence length="671" mass="74356">MAQPAFSTPVASVPTGHDHLGAPGESMTGNQQQLALLDILFPGFSILSSAVQRYTGMDLNLYIPVMMLVGGSLFAWQYLSEYSYRKLDSYFMSKCSLRTDDEAYNYVMAWIAKQKFSLRSRRFIANTNTDSRSWFTWKWRDDEDEENEYEGDEATRKPLSYTPDFGSHYFFYRGRLLTFHRSQNREQFGISRDKEEISISCFGRNPAVLKELLIEARDLYLKRDEQKTSIYRGTTKGASAEPSWQRCMARTSRPFSTVILNEKVKKDLIDDVTDYLDPATRRWYSNRGIPYRRGYLLHGPPGTGKSSLSLALAGFFKMRIYIVSLSSITANEETLATLFTELPRRCVVLLEDIDSAGLTHTRDDAGAAVMPSAAGAGGGPDMVPGQLTPGRPMPAPIGGRLSLSGLLNILDGVASQEGRVLIMTTNHIEKLDKALIRPGRVDMTVHFGRADAEMTAAIFRAIYAPLEGDVEAPSTTAASQISPALSKASAEELAGVLAAAAHKKTAAEEKEQQEKARLRAEAVERVAALAKQFAAKIPGHEFSPAELQGFLMKNKRDPAAAVASAEDWVVATRKEKQQKELEEAEERRKQAEAEAEEARKKKEEDEEKKKRKEKKEARRAKRKAAKKSKKKAAGGDGSDSDSSSDSSEDEEDGDSKGDPASPESKDSGYET</sequence>
<evidence type="ECO:0000259" key="14">
    <source>
        <dbReference type="SMART" id="SM00382"/>
    </source>
</evidence>
<dbReference type="SUPFAM" id="SSF52540">
    <property type="entry name" value="P-loop containing nucleoside triphosphate hydrolases"/>
    <property type="match status" value="1"/>
</dbReference>
<evidence type="ECO:0000256" key="9">
    <source>
        <dbReference type="ARBA" id="ARBA00023128"/>
    </source>
</evidence>
<dbReference type="InterPro" id="IPR003960">
    <property type="entry name" value="ATPase_AAA_CS"/>
</dbReference>
<dbReference type="Pfam" id="PF25426">
    <property type="entry name" value="AAA_lid_BCS1"/>
    <property type="match status" value="1"/>
</dbReference>
<feature type="compositionally biased region" description="Basic and acidic residues" evidence="13">
    <location>
        <begin position="576"/>
        <end position="603"/>
    </location>
</feature>
<evidence type="ECO:0000256" key="5">
    <source>
        <dbReference type="ARBA" id="ARBA00022792"/>
    </source>
</evidence>
<evidence type="ECO:0000256" key="4">
    <source>
        <dbReference type="ARBA" id="ARBA00022741"/>
    </source>
</evidence>
<name>J3P053_GAET3</name>
<comment type="similarity">
    <text evidence="2">Belongs to the AAA ATPase family. BCS1 subfamily.</text>
</comment>
<keyword evidence="6" id="KW-0378">Hydrolase</keyword>
<dbReference type="InterPro" id="IPR003593">
    <property type="entry name" value="AAA+_ATPase"/>
</dbReference>
<dbReference type="EnsemblFungi" id="EJT76986">
    <property type="protein sequence ID" value="EJT76986"/>
    <property type="gene ID" value="GGTG_06900"/>
</dbReference>
<dbReference type="GO" id="GO:0005743">
    <property type="term" value="C:mitochondrial inner membrane"/>
    <property type="evidence" value="ECO:0007669"/>
    <property type="project" value="UniProtKB-SubCell"/>
</dbReference>
<comment type="catalytic activity">
    <reaction evidence="11">
        <text>ATP + H2O = ADP + phosphate + H(+)</text>
        <dbReference type="Rhea" id="RHEA:13065"/>
        <dbReference type="ChEBI" id="CHEBI:15377"/>
        <dbReference type="ChEBI" id="CHEBI:15378"/>
        <dbReference type="ChEBI" id="CHEBI:30616"/>
        <dbReference type="ChEBI" id="CHEBI:43474"/>
        <dbReference type="ChEBI" id="CHEBI:456216"/>
    </reaction>
    <physiologicalReaction direction="left-to-right" evidence="11">
        <dbReference type="Rhea" id="RHEA:13066"/>
    </physiologicalReaction>
</comment>
<keyword evidence="4 12" id="KW-0547">Nucleotide-binding</keyword>
<dbReference type="STRING" id="644352.J3P053"/>
<evidence type="ECO:0000313" key="16">
    <source>
        <dbReference type="EMBL" id="EJT76986.1"/>
    </source>
</evidence>
<organism evidence="16">
    <name type="scientific">Gaeumannomyces tritici (strain R3-111a-1)</name>
    <name type="common">Wheat and barley take-all root rot fungus</name>
    <name type="synonym">Gaeumannomyces graminis var. tritici</name>
    <dbReference type="NCBI Taxonomy" id="644352"/>
    <lineage>
        <taxon>Eukaryota</taxon>
        <taxon>Fungi</taxon>
        <taxon>Dikarya</taxon>
        <taxon>Ascomycota</taxon>
        <taxon>Pezizomycotina</taxon>
        <taxon>Sordariomycetes</taxon>
        <taxon>Sordariomycetidae</taxon>
        <taxon>Magnaporthales</taxon>
        <taxon>Magnaporthaceae</taxon>
        <taxon>Gaeumannomyces</taxon>
    </lineage>
</organism>
<protein>
    <recommendedName>
        <fullName evidence="19">Mitochondrial chaperone BCS1</fullName>
    </recommendedName>
</protein>
<dbReference type="Pfam" id="PF08740">
    <property type="entry name" value="BCS1_N"/>
    <property type="match status" value="1"/>
</dbReference>
<comment type="subcellular location">
    <subcellularLocation>
        <location evidence="1">Mitochondrion inner membrane</location>
        <topology evidence="1">Single-pass membrane protein</topology>
    </subcellularLocation>
</comment>
<evidence type="ECO:0000313" key="17">
    <source>
        <dbReference type="EnsemblFungi" id="EJT76986"/>
    </source>
</evidence>
<feature type="region of interest" description="Disordered" evidence="13">
    <location>
        <begin position="1"/>
        <end position="27"/>
    </location>
</feature>
<dbReference type="InterPro" id="IPR014851">
    <property type="entry name" value="BCS1_N"/>
</dbReference>
<feature type="compositionally biased region" description="Basic residues" evidence="13">
    <location>
        <begin position="609"/>
        <end position="632"/>
    </location>
</feature>
<keyword evidence="5" id="KW-0999">Mitochondrion inner membrane</keyword>
<evidence type="ECO:0000256" key="12">
    <source>
        <dbReference type="RuleBase" id="RU003651"/>
    </source>
</evidence>
<dbReference type="InterPro" id="IPR050747">
    <property type="entry name" value="Mitochondrial_chaperone_BCS1"/>
</dbReference>
<evidence type="ECO:0000256" key="8">
    <source>
        <dbReference type="ARBA" id="ARBA00022989"/>
    </source>
</evidence>
<keyword evidence="9" id="KW-0496">Mitochondrion</keyword>
<evidence type="ECO:0000256" key="6">
    <source>
        <dbReference type="ARBA" id="ARBA00022801"/>
    </source>
</evidence>
<dbReference type="Pfam" id="PF00004">
    <property type="entry name" value="AAA"/>
    <property type="match status" value="2"/>
</dbReference>
<evidence type="ECO:0000256" key="3">
    <source>
        <dbReference type="ARBA" id="ARBA00022692"/>
    </source>
</evidence>
<evidence type="ECO:0000256" key="10">
    <source>
        <dbReference type="ARBA" id="ARBA00023136"/>
    </source>
</evidence>
<dbReference type="PANTHER" id="PTHR23070">
    <property type="entry name" value="BCS1 AAA-TYPE ATPASE"/>
    <property type="match status" value="1"/>
</dbReference>
<keyword evidence="18" id="KW-1185">Reference proteome</keyword>
<evidence type="ECO:0008006" key="19">
    <source>
        <dbReference type="Google" id="ProtNLM"/>
    </source>
</evidence>
<evidence type="ECO:0000313" key="18">
    <source>
        <dbReference type="Proteomes" id="UP000006039"/>
    </source>
</evidence>
<reference evidence="16" key="2">
    <citation type="submission" date="2010-07" db="EMBL/GenBank/DDBJ databases">
        <authorList>
            <consortium name="The Broad Institute Genome Sequencing Platform"/>
            <consortium name="Broad Institute Genome Sequencing Center for Infectious Disease"/>
            <person name="Ma L.-J."/>
            <person name="Dead R."/>
            <person name="Young S."/>
            <person name="Zeng Q."/>
            <person name="Koehrsen M."/>
            <person name="Alvarado L."/>
            <person name="Berlin A."/>
            <person name="Chapman S.B."/>
            <person name="Chen Z."/>
            <person name="Freedman E."/>
            <person name="Gellesch M."/>
            <person name="Goldberg J."/>
            <person name="Griggs A."/>
            <person name="Gujja S."/>
            <person name="Heilman E.R."/>
            <person name="Heiman D."/>
            <person name="Hepburn T."/>
            <person name="Howarth C."/>
            <person name="Jen D."/>
            <person name="Larson L."/>
            <person name="Mehta T."/>
            <person name="Neiman D."/>
            <person name="Pearson M."/>
            <person name="Roberts A."/>
            <person name="Saif S."/>
            <person name="Shea T."/>
            <person name="Shenoy N."/>
            <person name="Sisk P."/>
            <person name="Stolte C."/>
            <person name="Sykes S."/>
            <person name="Walk T."/>
            <person name="White J."/>
            <person name="Yandava C."/>
            <person name="Haas B."/>
            <person name="Nusbaum C."/>
            <person name="Birren B."/>
        </authorList>
    </citation>
    <scope>NUCLEOTIDE SEQUENCE</scope>
    <source>
        <strain evidence="16">R3-111a-1</strain>
    </source>
</reference>
<feature type="domain" description="BCS1 N-terminal" evidence="15">
    <location>
        <begin position="67"/>
        <end position="258"/>
    </location>
</feature>
<dbReference type="eggNOG" id="KOG0743">
    <property type="taxonomic scope" value="Eukaryota"/>
</dbReference>
<gene>
    <name evidence="17" type="primary">20347358</name>
    <name evidence="16" type="ORF">GGTG_06900</name>
</gene>
<evidence type="ECO:0000256" key="13">
    <source>
        <dbReference type="SAM" id="MobiDB-lite"/>
    </source>
</evidence>
<reference evidence="16" key="3">
    <citation type="submission" date="2010-09" db="EMBL/GenBank/DDBJ databases">
        <title>Annotation of Gaeumannomyces graminis var. tritici R3-111a-1.</title>
        <authorList>
            <consortium name="The Broad Institute Genome Sequencing Platform"/>
            <person name="Ma L.-J."/>
            <person name="Dead R."/>
            <person name="Young S.K."/>
            <person name="Zeng Q."/>
            <person name="Gargeya S."/>
            <person name="Fitzgerald M."/>
            <person name="Haas B."/>
            <person name="Abouelleil A."/>
            <person name="Alvarado L."/>
            <person name="Arachchi H.M."/>
            <person name="Berlin A."/>
            <person name="Brown A."/>
            <person name="Chapman S.B."/>
            <person name="Chen Z."/>
            <person name="Dunbar C."/>
            <person name="Freedman E."/>
            <person name="Gearin G."/>
            <person name="Gellesch M."/>
            <person name="Goldberg J."/>
            <person name="Griggs A."/>
            <person name="Gujja S."/>
            <person name="Heiman D."/>
            <person name="Howarth C."/>
            <person name="Larson L."/>
            <person name="Lui A."/>
            <person name="MacDonald P.J.P."/>
            <person name="Mehta T."/>
            <person name="Montmayeur A."/>
            <person name="Murphy C."/>
            <person name="Neiman D."/>
            <person name="Pearson M."/>
            <person name="Priest M."/>
            <person name="Roberts A."/>
            <person name="Saif S."/>
            <person name="Shea T."/>
            <person name="Shenoy N."/>
            <person name="Sisk P."/>
            <person name="Stolte C."/>
            <person name="Sykes S."/>
            <person name="Yandava C."/>
            <person name="Wortman J."/>
            <person name="Nusbaum C."/>
            <person name="Birren B."/>
        </authorList>
    </citation>
    <scope>NUCLEOTIDE SEQUENCE</scope>
    <source>
        <strain evidence="16">R3-111a-1</strain>
    </source>
</reference>
<feature type="region of interest" description="Disordered" evidence="13">
    <location>
        <begin position="576"/>
        <end position="671"/>
    </location>
</feature>
<accession>J3P053</accession>
<feature type="domain" description="AAA+ ATPase" evidence="14">
    <location>
        <begin position="291"/>
        <end position="451"/>
    </location>
</feature>
<dbReference type="SMART" id="SM00382">
    <property type="entry name" value="AAA"/>
    <property type="match status" value="1"/>
</dbReference>
<dbReference type="OrthoDB" id="10251412at2759"/>
<evidence type="ECO:0000256" key="11">
    <source>
        <dbReference type="ARBA" id="ARBA00048778"/>
    </source>
</evidence>
<dbReference type="InterPro" id="IPR027417">
    <property type="entry name" value="P-loop_NTPase"/>
</dbReference>
<dbReference type="InterPro" id="IPR003959">
    <property type="entry name" value="ATPase_AAA_core"/>
</dbReference>
<keyword evidence="7 12" id="KW-0067">ATP-binding</keyword>
<keyword evidence="10" id="KW-0472">Membrane</keyword>
<dbReference type="EMBL" id="GL385397">
    <property type="protein sequence ID" value="EJT76986.1"/>
    <property type="molecule type" value="Genomic_DNA"/>
</dbReference>
<feature type="compositionally biased region" description="Polar residues" evidence="13">
    <location>
        <begin position="1"/>
        <end position="10"/>
    </location>
</feature>
<dbReference type="InterPro" id="IPR057495">
    <property type="entry name" value="AAA_lid_BCS1"/>
</dbReference>
<dbReference type="HOGENOM" id="CLU_010189_4_1_1"/>
<dbReference type="AlphaFoldDB" id="J3P053"/>
<proteinExistence type="inferred from homology"/>
<keyword evidence="3" id="KW-0812">Transmembrane</keyword>
<dbReference type="SMART" id="SM01024">
    <property type="entry name" value="BCS1_N"/>
    <property type="match status" value="1"/>
</dbReference>
<evidence type="ECO:0000256" key="2">
    <source>
        <dbReference type="ARBA" id="ARBA00007448"/>
    </source>
</evidence>
<dbReference type="PROSITE" id="PS00674">
    <property type="entry name" value="AAA"/>
    <property type="match status" value="1"/>
</dbReference>